<comment type="caution">
    <text evidence="1">The sequence shown here is derived from an EMBL/GenBank/DDBJ whole genome shotgun (WGS) entry which is preliminary data.</text>
</comment>
<dbReference type="Proteomes" id="UP001241935">
    <property type="component" value="Unassembled WGS sequence"/>
</dbReference>
<name>A0AAW6UU03_9GAMM</name>
<evidence type="ECO:0000313" key="1">
    <source>
        <dbReference type="EMBL" id="MDK1682637.1"/>
    </source>
</evidence>
<organism evidence="1 2">
    <name type="scientific">Acinetobacter terrestris</name>
    <dbReference type="NCBI Taxonomy" id="2529843"/>
    <lineage>
        <taxon>Bacteria</taxon>
        <taxon>Pseudomonadati</taxon>
        <taxon>Pseudomonadota</taxon>
        <taxon>Gammaproteobacteria</taxon>
        <taxon>Moraxellales</taxon>
        <taxon>Moraxellaceae</taxon>
        <taxon>Acinetobacter</taxon>
        <taxon>Acinetobacter Taxon 24</taxon>
    </lineage>
</organism>
<dbReference type="AlphaFoldDB" id="A0AAW6UU03"/>
<evidence type="ECO:0000313" key="2">
    <source>
        <dbReference type="Proteomes" id="UP001241935"/>
    </source>
</evidence>
<protein>
    <submittedName>
        <fullName evidence="1">Uncharacterized protein</fullName>
    </submittedName>
</protein>
<accession>A0AAW6UU03</accession>
<dbReference type="EMBL" id="JASKNE010000001">
    <property type="protein sequence ID" value="MDK1682637.1"/>
    <property type="molecule type" value="Genomic_DNA"/>
</dbReference>
<proteinExistence type="predicted"/>
<sequence>MFIKAIKRAYDQINLDESIPDEDKFDALLMRLGKNFLVSKEDRVYIFEYEGKTARIDAKHARAFHFKEYVIKDMNKLFHDFNL</sequence>
<gene>
    <name evidence="1" type="ORF">QOR41_01955</name>
</gene>
<reference evidence="1" key="1">
    <citation type="submission" date="2023-04" db="EMBL/GenBank/DDBJ databases">
        <title>The environmental microbiomes in feedlot watering bowls are a reservoir of florfenicol resistance for bovine respiratory disease pathogens.</title>
        <authorList>
            <person name="Kos D.W."/>
            <person name="Ruzzini A.C."/>
            <person name="Schreiner B."/>
            <person name="Jelinski M.D."/>
        </authorList>
    </citation>
    <scope>NUCLEOTIDE SEQUENCE</scope>
    <source>
        <strain evidence="1">WB3</strain>
    </source>
</reference>
<dbReference type="RefSeq" id="WP_131317812.1">
    <property type="nucleotide sequence ID" value="NZ_JASKNE010000001.1"/>
</dbReference>